<keyword evidence="1" id="KW-1133">Transmembrane helix</keyword>
<accession>A5GCJ2</accession>
<dbReference type="EMBL" id="CP000698">
    <property type="protein sequence ID" value="ABQ24703.1"/>
    <property type="molecule type" value="Genomic_DNA"/>
</dbReference>
<dbReference type="Proteomes" id="UP000006695">
    <property type="component" value="Chromosome"/>
</dbReference>
<evidence type="ECO:0000313" key="3">
    <source>
        <dbReference type="EMBL" id="ABQ24703.1"/>
    </source>
</evidence>
<dbReference type="KEGG" id="gur:Gura_0488"/>
<evidence type="ECO:0000313" key="4">
    <source>
        <dbReference type="Proteomes" id="UP000006695"/>
    </source>
</evidence>
<sequence length="190" mass="20420">MKKYSRSRKGKGLLFVAFIIFAAIVGALVLKKYDVSSLKPQTPPPVEQAGTVLVTLFFADQSGDGLVREGREIDASADLTESVESVVDELISGPVGDHAPVLPYNTQILKVQVQGDLAFVDFGRELVDGLPAGSSAEMTAVYAVVDTIAVNFPQIKKVQITVDGENVATLKGHLDLRQPLAPDFTLEKRP</sequence>
<dbReference type="HOGENOM" id="CLU_080926_4_1_7"/>
<organism evidence="3 4">
    <name type="scientific">Geotalea uraniireducens (strain Rf4)</name>
    <name type="common">Geobacter uraniireducens</name>
    <dbReference type="NCBI Taxonomy" id="351605"/>
    <lineage>
        <taxon>Bacteria</taxon>
        <taxon>Pseudomonadati</taxon>
        <taxon>Thermodesulfobacteriota</taxon>
        <taxon>Desulfuromonadia</taxon>
        <taxon>Geobacterales</taxon>
        <taxon>Geobacteraceae</taxon>
        <taxon>Geotalea</taxon>
    </lineage>
</organism>
<keyword evidence="4" id="KW-1185">Reference proteome</keyword>
<gene>
    <name evidence="3" type="ordered locus">Gura_0488</name>
</gene>
<keyword evidence="1" id="KW-0472">Membrane</keyword>
<proteinExistence type="predicted"/>
<name>A5GCJ2_GEOUR</name>
<dbReference type="STRING" id="351605.Gura_0488"/>
<feature type="transmembrane region" description="Helical" evidence="1">
    <location>
        <begin position="12"/>
        <end position="30"/>
    </location>
</feature>
<evidence type="ECO:0000256" key="1">
    <source>
        <dbReference type="SAM" id="Phobius"/>
    </source>
</evidence>
<dbReference type="Pfam" id="PF10646">
    <property type="entry name" value="Germane"/>
    <property type="match status" value="1"/>
</dbReference>
<dbReference type="RefSeq" id="WP_011937428.1">
    <property type="nucleotide sequence ID" value="NC_009483.1"/>
</dbReference>
<dbReference type="AlphaFoldDB" id="A5GCJ2"/>
<protein>
    <recommendedName>
        <fullName evidence="2">GerMN domain-containing protein</fullName>
    </recommendedName>
</protein>
<dbReference type="SMART" id="SM00909">
    <property type="entry name" value="Germane"/>
    <property type="match status" value="1"/>
</dbReference>
<keyword evidence="1" id="KW-0812">Transmembrane</keyword>
<evidence type="ECO:0000259" key="2">
    <source>
        <dbReference type="SMART" id="SM00909"/>
    </source>
</evidence>
<reference evidence="3 4" key="1">
    <citation type="submission" date="2007-05" db="EMBL/GenBank/DDBJ databases">
        <title>Complete sequence of Geobacter uraniireducens Rf4.</title>
        <authorList>
            <consortium name="US DOE Joint Genome Institute"/>
            <person name="Copeland A."/>
            <person name="Lucas S."/>
            <person name="Lapidus A."/>
            <person name="Barry K."/>
            <person name="Detter J.C."/>
            <person name="Glavina del Rio T."/>
            <person name="Hammon N."/>
            <person name="Israni S."/>
            <person name="Dalin E."/>
            <person name="Tice H."/>
            <person name="Pitluck S."/>
            <person name="Chertkov O."/>
            <person name="Brettin T."/>
            <person name="Bruce D."/>
            <person name="Han C."/>
            <person name="Schmutz J."/>
            <person name="Larimer F."/>
            <person name="Land M."/>
            <person name="Hauser L."/>
            <person name="Kyrpides N."/>
            <person name="Mikhailova N."/>
            <person name="Shelobolina E."/>
            <person name="Aklujkar M."/>
            <person name="Lovley D."/>
            <person name="Richardson P."/>
        </authorList>
    </citation>
    <scope>NUCLEOTIDE SEQUENCE [LARGE SCALE GENOMIC DNA]</scope>
    <source>
        <strain evidence="3 4">Rf4</strain>
    </source>
</reference>
<feature type="domain" description="GerMN" evidence="2">
    <location>
        <begin position="83"/>
        <end position="171"/>
    </location>
</feature>
<dbReference type="InterPro" id="IPR019606">
    <property type="entry name" value="GerMN"/>
</dbReference>